<evidence type="ECO:0000259" key="5">
    <source>
        <dbReference type="Pfam" id="PF01406"/>
    </source>
</evidence>
<dbReference type="PANTHER" id="PTHR10890">
    <property type="entry name" value="CYSTEINYL-TRNA SYNTHETASE"/>
    <property type="match status" value="1"/>
</dbReference>
<gene>
    <name evidence="6" type="ORF">TrCOL_g4097</name>
</gene>
<sequence length="378" mass="42616">MGCTDVDDKIVSVALKRDLPGVEGVKKVARQYEEEFWEGLANVNVPKPDHILRVSEHMVEIVEYVNELIKREAAYVVEGDGVYFDTGVMDRRRKKYGLGYGEFFGRGITIEGWRRGVEEEEENEGSGKGKGGGKKCVRDFALWKFHPPSPTSVSWPSPWGPGRPGWHIECSAFVRSLETLVSTRIKRNVRVQLHGGGRDLIFPHHENEVAQSTVVECGEGTGRDTWVSDWRHTGHVVGGEGVKMSKSDGTGVGLGEVEGDVFRWWCLEGGRWDRDVEWGEERKVEAERKGRRVREFFMGRGRKEQEEGEEEGEGKGWEVVEEVGEVLREFRDEVRGISVKAMKGGEMVEPKVLLGICDRIRDDERVRGTTSGGDKKIL</sequence>
<dbReference type="InterPro" id="IPR024909">
    <property type="entry name" value="Cys-tRNA/MSH_ligase"/>
</dbReference>
<dbReference type="PANTHER" id="PTHR10890:SF27">
    <property type="entry name" value="CYSTEINE--TRNA LIGASE, MITOCHONDRIAL-RELATED"/>
    <property type="match status" value="1"/>
</dbReference>
<proteinExistence type="inferred from homology"/>
<dbReference type="GO" id="GO:0005524">
    <property type="term" value="F:ATP binding"/>
    <property type="evidence" value="ECO:0007669"/>
    <property type="project" value="UniProtKB-KW"/>
</dbReference>
<evidence type="ECO:0000256" key="1">
    <source>
        <dbReference type="ARBA" id="ARBA00005594"/>
    </source>
</evidence>
<dbReference type="Proteomes" id="UP001165065">
    <property type="component" value="Unassembled WGS sequence"/>
</dbReference>
<dbReference type="AlphaFoldDB" id="A0A9W7FYP9"/>
<dbReference type="SUPFAM" id="SSF52374">
    <property type="entry name" value="Nucleotidylyl transferase"/>
    <property type="match status" value="1"/>
</dbReference>
<reference evidence="7" key="1">
    <citation type="journal article" date="2023" name="Commun. Biol.">
        <title>Genome analysis of Parmales, the sister group of diatoms, reveals the evolutionary specialization of diatoms from phago-mixotrophs to photoautotrophs.</title>
        <authorList>
            <person name="Ban H."/>
            <person name="Sato S."/>
            <person name="Yoshikawa S."/>
            <person name="Yamada K."/>
            <person name="Nakamura Y."/>
            <person name="Ichinomiya M."/>
            <person name="Sato N."/>
            <person name="Blanc-Mathieu R."/>
            <person name="Endo H."/>
            <person name="Kuwata A."/>
            <person name="Ogata H."/>
        </authorList>
    </citation>
    <scope>NUCLEOTIDE SEQUENCE [LARGE SCALE GENOMIC DNA]</scope>
</reference>
<dbReference type="GO" id="GO:0006423">
    <property type="term" value="P:cysteinyl-tRNA aminoacylation"/>
    <property type="evidence" value="ECO:0007669"/>
    <property type="project" value="TreeGrafter"/>
</dbReference>
<keyword evidence="4" id="KW-0067">ATP-binding</keyword>
<keyword evidence="2" id="KW-0436">Ligase</keyword>
<keyword evidence="7" id="KW-1185">Reference proteome</keyword>
<feature type="domain" description="tRNA synthetases class I catalytic" evidence="5">
    <location>
        <begin position="3"/>
        <end position="263"/>
    </location>
</feature>
<protein>
    <recommendedName>
        <fullName evidence="5">tRNA synthetases class I catalytic domain-containing protein</fullName>
    </recommendedName>
</protein>
<name>A0A9W7FYP9_9STRA</name>
<organism evidence="6 7">
    <name type="scientific">Triparma columacea</name>
    <dbReference type="NCBI Taxonomy" id="722753"/>
    <lineage>
        <taxon>Eukaryota</taxon>
        <taxon>Sar</taxon>
        <taxon>Stramenopiles</taxon>
        <taxon>Ochrophyta</taxon>
        <taxon>Bolidophyceae</taxon>
        <taxon>Parmales</taxon>
        <taxon>Triparmaceae</taxon>
        <taxon>Triparma</taxon>
    </lineage>
</organism>
<comment type="caution">
    <text evidence="6">The sequence shown here is derived from an EMBL/GenBank/DDBJ whole genome shotgun (WGS) entry which is preliminary data.</text>
</comment>
<evidence type="ECO:0000313" key="6">
    <source>
        <dbReference type="EMBL" id="GMI24407.1"/>
    </source>
</evidence>
<dbReference type="InterPro" id="IPR032678">
    <property type="entry name" value="tRNA-synt_1_cat_dom"/>
</dbReference>
<dbReference type="InterPro" id="IPR014729">
    <property type="entry name" value="Rossmann-like_a/b/a_fold"/>
</dbReference>
<evidence type="ECO:0000256" key="3">
    <source>
        <dbReference type="ARBA" id="ARBA00022741"/>
    </source>
</evidence>
<comment type="similarity">
    <text evidence="1">Belongs to the class-I aminoacyl-tRNA synthetase family.</text>
</comment>
<dbReference type="Gene3D" id="3.40.50.620">
    <property type="entry name" value="HUPs"/>
    <property type="match status" value="1"/>
</dbReference>
<dbReference type="EMBL" id="BRYA01000583">
    <property type="protein sequence ID" value="GMI24407.1"/>
    <property type="molecule type" value="Genomic_DNA"/>
</dbReference>
<evidence type="ECO:0000313" key="7">
    <source>
        <dbReference type="Proteomes" id="UP001165065"/>
    </source>
</evidence>
<evidence type="ECO:0000256" key="2">
    <source>
        <dbReference type="ARBA" id="ARBA00022598"/>
    </source>
</evidence>
<dbReference type="GO" id="GO:0005737">
    <property type="term" value="C:cytoplasm"/>
    <property type="evidence" value="ECO:0007669"/>
    <property type="project" value="TreeGrafter"/>
</dbReference>
<dbReference type="GO" id="GO:0004817">
    <property type="term" value="F:cysteine-tRNA ligase activity"/>
    <property type="evidence" value="ECO:0007669"/>
    <property type="project" value="TreeGrafter"/>
</dbReference>
<keyword evidence="3" id="KW-0547">Nucleotide-binding</keyword>
<accession>A0A9W7FYP9</accession>
<dbReference type="Pfam" id="PF01406">
    <property type="entry name" value="tRNA-synt_1e"/>
    <property type="match status" value="1"/>
</dbReference>
<evidence type="ECO:0000256" key="4">
    <source>
        <dbReference type="ARBA" id="ARBA00022840"/>
    </source>
</evidence>
<dbReference type="OrthoDB" id="201589at2759"/>